<name>A0A2I2GMU9_9EURO</name>
<reference evidence="2 3" key="1">
    <citation type="submission" date="2016-12" db="EMBL/GenBank/DDBJ databases">
        <title>The genomes of Aspergillus section Nigri reveals drivers in fungal speciation.</title>
        <authorList>
            <consortium name="DOE Joint Genome Institute"/>
            <person name="Vesth T.C."/>
            <person name="Nybo J."/>
            <person name="Theobald S."/>
            <person name="Brandl J."/>
            <person name="Frisvad J.C."/>
            <person name="Nielsen K.F."/>
            <person name="Lyhne E.K."/>
            <person name="Kogle M.E."/>
            <person name="Kuo A."/>
            <person name="Riley R."/>
            <person name="Clum A."/>
            <person name="Nolan M."/>
            <person name="Lipzen A."/>
            <person name="Salamov A."/>
            <person name="Henrissat B."/>
            <person name="Wiebenga A."/>
            <person name="De Vries R.P."/>
            <person name="Grigoriev I.V."/>
            <person name="Mortensen U.H."/>
            <person name="Andersen M.R."/>
            <person name="Baker S.E."/>
        </authorList>
    </citation>
    <scope>NUCLEOTIDE SEQUENCE [LARGE SCALE GENOMIC DNA]</scope>
    <source>
        <strain evidence="2 3">IBT 23096</strain>
    </source>
</reference>
<sequence length="304" mass="34019">MVHLSVPGFLSVTGQTTRFTTQSSSLSFPHRSVLSDLSLRTKVRSFAGLQKGSRLPVRSVVTVNSAATAPIPPSVPTSKGNVSHLEERRAARQARSRPWIHDGSKSVNQSCKGHLSISHTVPKTIPKPIPKHVPKPIPKSAPVPLPITRTAIPAARQTEIRQAIALIGKTLAKPVPRCLKDEPVRKRVRFGETTVIPVSRWIVRRKHIFPFPSFFGHLQGWYLKPLPEPDADGLEVAYKSTFGSDDYIMLVSTHASEDCERGAECSWNTLARIQARHPMWSPPRVFKHWLRKREKMRKQGIFVL</sequence>
<keyword evidence="3" id="KW-1185">Reference proteome</keyword>
<dbReference type="AlphaFoldDB" id="A0A2I2GMU9"/>
<protein>
    <submittedName>
        <fullName evidence="2">Uncharacterized protein</fullName>
    </submittedName>
</protein>
<feature type="region of interest" description="Disordered" evidence="1">
    <location>
        <begin position="120"/>
        <end position="144"/>
    </location>
</feature>
<dbReference type="VEuPathDB" id="FungiDB:P170DRAFT_431849"/>
<dbReference type="OrthoDB" id="4221626at2759"/>
<dbReference type="Proteomes" id="UP000234275">
    <property type="component" value="Unassembled WGS sequence"/>
</dbReference>
<evidence type="ECO:0000313" key="2">
    <source>
        <dbReference type="EMBL" id="PLB54212.1"/>
    </source>
</evidence>
<organism evidence="2 3">
    <name type="scientific">Aspergillus steynii IBT 23096</name>
    <dbReference type="NCBI Taxonomy" id="1392250"/>
    <lineage>
        <taxon>Eukaryota</taxon>
        <taxon>Fungi</taxon>
        <taxon>Dikarya</taxon>
        <taxon>Ascomycota</taxon>
        <taxon>Pezizomycotina</taxon>
        <taxon>Eurotiomycetes</taxon>
        <taxon>Eurotiomycetidae</taxon>
        <taxon>Eurotiales</taxon>
        <taxon>Aspergillaceae</taxon>
        <taxon>Aspergillus</taxon>
        <taxon>Aspergillus subgen. Circumdati</taxon>
    </lineage>
</organism>
<comment type="caution">
    <text evidence="2">The sequence shown here is derived from an EMBL/GenBank/DDBJ whole genome shotgun (WGS) entry which is preliminary data.</text>
</comment>
<feature type="region of interest" description="Disordered" evidence="1">
    <location>
        <begin position="71"/>
        <end position="108"/>
    </location>
</feature>
<evidence type="ECO:0000256" key="1">
    <source>
        <dbReference type="SAM" id="MobiDB-lite"/>
    </source>
</evidence>
<dbReference type="GeneID" id="36555833"/>
<proteinExistence type="predicted"/>
<accession>A0A2I2GMU9</accession>
<dbReference type="RefSeq" id="XP_024709514.1">
    <property type="nucleotide sequence ID" value="XM_024848134.1"/>
</dbReference>
<feature type="compositionally biased region" description="Pro residues" evidence="1">
    <location>
        <begin position="135"/>
        <end position="144"/>
    </location>
</feature>
<dbReference type="EMBL" id="MSFO01000001">
    <property type="protein sequence ID" value="PLB54212.1"/>
    <property type="molecule type" value="Genomic_DNA"/>
</dbReference>
<gene>
    <name evidence="2" type="ORF">P170DRAFT_431849</name>
</gene>
<evidence type="ECO:0000313" key="3">
    <source>
        <dbReference type="Proteomes" id="UP000234275"/>
    </source>
</evidence>